<keyword evidence="3" id="KW-1185">Reference proteome</keyword>
<dbReference type="Gene3D" id="3.40.50.300">
    <property type="entry name" value="P-loop containing nucleotide triphosphate hydrolases"/>
    <property type="match status" value="1"/>
</dbReference>
<gene>
    <name evidence="2" type="ORF">RY831_03730</name>
</gene>
<feature type="domain" description="ATP-dependent helicase C-terminal" evidence="1">
    <location>
        <begin position="150"/>
        <end position="263"/>
    </location>
</feature>
<dbReference type="Pfam" id="PF13307">
    <property type="entry name" value="Helicase_C_2"/>
    <property type="match status" value="1"/>
</dbReference>
<organism evidence="2 3">
    <name type="scientific">Noviherbaspirillum album</name>
    <dbReference type="NCBI Taxonomy" id="3080276"/>
    <lineage>
        <taxon>Bacteria</taxon>
        <taxon>Pseudomonadati</taxon>
        <taxon>Pseudomonadota</taxon>
        <taxon>Betaproteobacteria</taxon>
        <taxon>Burkholderiales</taxon>
        <taxon>Oxalobacteraceae</taxon>
        <taxon>Noviherbaspirillum</taxon>
    </lineage>
</organism>
<proteinExistence type="predicted"/>
<keyword evidence="2" id="KW-0378">Hydrolase</keyword>
<sequence>MEEAFNTWTLFLDEPSLDAAPIAKWVEAIPHRSRNGVELQICASPVVASGYLKSLLWERAAGATLCSATITTLGNFDDFLARTGLVHFPDTACADVPSPFDYSTQGLLVIPPPKASPKDVTAHTGDVVTTVSDEMARLTGEGMLVLFTSHRQMDEVARQLPPALRQLVQVQGETSKTKILDTHRDRIDRGEPSVIFGMESFSEGVDLVGKYCTVLIITKLPFPAPDNPVLGRIPNGLIAAAGIPSCSSQCRTPRGSWSSGLAV</sequence>
<dbReference type="EMBL" id="JAWIIV010000002">
    <property type="protein sequence ID" value="MEC4718244.1"/>
    <property type="molecule type" value="Genomic_DNA"/>
</dbReference>
<comment type="caution">
    <text evidence="2">The sequence shown here is derived from an EMBL/GenBank/DDBJ whole genome shotgun (WGS) entry which is preliminary data.</text>
</comment>
<dbReference type="Proteomes" id="UP001352263">
    <property type="component" value="Unassembled WGS sequence"/>
</dbReference>
<evidence type="ECO:0000259" key="1">
    <source>
        <dbReference type="SMART" id="SM00491"/>
    </source>
</evidence>
<dbReference type="InterPro" id="IPR027417">
    <property type="entry name" value="P-loop_NTPase"/>
</dbReference>
<dbReference type="RefSeq" id="WP_326504996.1">
    <property type="nucleotide sequence ID" value="NZ_JAWIIV010000002.1"/>
</dbReference>
<keyword evidence="2" id="KW-0067">ATP-binding</keyword>
<accession>A0ABU6J4U9</accession>
<reference evidence="2 3" key="1">
    <citation type="submission" date="2023-10" db="EMBL/GenBank/DDBJ databases">
        <title>Noviherbaspirillum sp. CPCC 100848 genome assembly.</title>
        <authorList>
            <person name="Li X.Y."/>
            <person name="Fang X.M."/>
        </authorList>
    </citation>
    <scope>NUCLEOTIDE SEQUENCE [LARGE SCALE GENOMIC DNA]</scope>
    <source>
        <strain evidence="2 3">CPCC 100848</strain>
    </source>
</reference>
<protein>
    <submittedName>
        <fullName evidence="2">Helicase C-terminal domain-containing protein</fullName>
    </submittedName>
</protein>
<evidence type="ECO:0000313" key="3">
    <source>
        <dbReference type="Proteomes" id="UP001352263"/>
    </source>
</evidence>
<keyword evidence="2" id="KW-0547">Nucleotide-binding</keyword>
<evidence type="ECO:0000313" key="2">
    <source>
        <dbReference type="EMBL" id="MEC4718244.1"/>
    </source>
</evidence>
<dbReference type="GO" id="GO:0004386">
    <property type="term" value="F:helicase activity"/>
    <property type="evidence" value="ECO:0007669"/>
    <property type="project" value="UniProtKB-KW"/>
</dbReference>
<dbReference type="InterPro" id="IPR006555">
    <property type="entry name" value="ATP-dep_Helicase_C"/>
</dbReference>
<keyword evidence="2" id="KW-0347">Helicase</keyword>
<name>A0ABU6J4U9_9BURK</name>
<dbReference type="SMART" id="SM00491">
    <property type="entry name" value="HELICc2"/>
    <property type="match status" value="1"/>
</dbReference>